<sequence>MSHIAKVSRLLMSVLFMGSAAPVSADKVSSPERNITGFESIDEAQPLWEIGFGGGVVDVPDYPASSERNFIGLALPYVIYRGDFFRLGDGSARAILVENNNFEIDISVGGSFAAESNNNSVREGMPELDFLFEVGPQIIYRLRDFNFTNGGVGRLKVNLQTRAVFSTDFSQIDHQGFVFQPELSYQQRGVLFEDSAFDAAFSLVFATEKLQDYFYQVDNEFVSNNRSAFNASGGFLGAEFSTGISFSLHENIRAFAGGSLRVHKGASNTDSPLFEKDITYSIGIGFIWRLYKSDAYASWEHSV</sequence>
<accession>A0A486XI46</accession>
<dbReference type="EMBL" id="CAAJGR010000040">
    <property type="protein sequence ID" value="VHO00339.1"/>
    <property type="molecule type" value="Genomic_DNA"/>
</dbReference>
<gene>
    <name evidence="2" type="ORF">BAL341_119</name>
</gene>
<dbReference type="InterPro" id="IPR010583">
    <property type="entry name" value="MipA"/>
</dbReference>
<keyword evidence="1" id="KW-0732">Signal</keyword>
<proteinExistence type="predicted"/>
<dbReference type="AlphaFoldDB" id="A0A486XI46"/>
<dbReference type="Pfam" id="PF06629">
    <property type="entry name" value="MipA"/>
    <property type="match status" value="1"/>
</dbReference>
<evidence type="ECO:0000256" key="1">
    <source>
        <dbReference type="SAM" id="SignalP"/>
    </source>
</evidence>
<organism evidence="2">
    <name type="scientific">Rheinheimera sp. BAL341</name>
    <dbReference type="NCBI Taxonomy" id="1708203"/>
    <lineage>
        <taxon>Bacteria</taxon>
        <taxon>Pseudomonadati</taxon>
        <taxon>Pseudomonadota</taxon>
        <taxon>Gammaproteobacteria</taxon>
        <taxon>Chromatiales</taxon>
        <taxon>Chromatiaceae</taxon>
        <taxon>Rheinheimera</taxon>
    </lineage>
</organism>
<reference evidence="2" key="1">
    <citation type="submission" date="2019-04" db="EMBL/GenBank/DDBJ databases">
        <authorList>
            <person name="Brambilla D."/>
        </authorList>
    </citation>
    <scope>NUCLEOTIDE SEQUENCE</scope>
    <source>
        <strain evidence="2">BAL1</strain>
    </source>
</reference>
<evidence type="ECO:0000313" key="2">
    <source>
        <dbReference type="EMBL" id="VHO00339.1"/>
    </source>
</evidence>
<protein>
    <submittedName>
        <fullName evidence="2">Putative outer membrane protein</fullName>
    </submittedName>
</protein>
<feature type="chain" id="PRO_5019833295" evidence="1">
    <location>
        <begin position="26"/>
        <end position="303"/>
    </location>
</feature>
<name>A0A486XI46_9GAMM</name>
<feature type="signal peptide" evidence="1">
    <location>
        <begin position="1"/>
        <end position="25"/>
    </location>
</feature>